<comment type="subcellular location">
    <subcellularLocation>
        <location evidence="1">Cell membrane</location>
        <topology evidence="1">Multi-pass membrane protein</topology>
    </subcellularLocation>
</comment>
<keyword evidence="5 6" id="KW-0472">Membrane</keyword>
<dbReference type="PROSITE" id="PS50850">
    <property type="entry name" value="MFS"/>
    <property type="match status" value="1"/>
</dbReference>
<keyword evidence="4 6" id="KW-1133">Transmembrane helix</keyword>
<dbReference type="InterPro" id="IPR020846">
    <property type="entry name" value="MFS_dom"/>
</dbReference>
<dbReference type="Proteomes" id="UP000284242">
    <property type="component" value="Unassembled WGS sequence"/>
</dbReference>
<dbReference type="InterPro" id="IPR050930">
    <property type="entry name" value="MFS_Vesicular_Transporter"/>
</dbReference>
<dbReference type="GO" id="GO:0022857">
    <property type="term" value="F:transmembrane transporter activity"/>
    <property type="evidence" value="ECO:0007669"/>
    <property type="project" value="InterPro"/>
</dbReference>
<feature type="transmembrane region" description="Helical" evidence="6">
    <location>
        <begin position="349"/>
        <end position="367"/>
    </location>
</feature>
<evidence type="ECO:0000256" key="2">
    <source>
        <dbReference type="ARBA" id="ARBA00022448"/>
    </source>
</evidence>
<feature type="transmembrane region" description="Helical" evidence="6">
    <location>
        <begin position="145"/>
        <end position="164"/>
    </location>
</feature>
<dbReference type="Gene3D" id="1.20.1250.20">
    <property type="entry name" value="MFS general substrate transporter like domains"/>
    <property type="match status" value="2"/>
</dbReference>
<dbReference type="InterPro" id="IPR011701">
    <property type="entry name" value="MFS"/>
</dbReference>
<feature type="transmembrane region" description="Helical" evidence="6">
    <location>
        <begin position="290"/>
        <end position="308"/>
    </location>
</feature>
<feature type="transmembrane region" description="Helical" evidence="6">
    <location>
        <begin position="387"/>
        <end position="406"/>
    </location>
</feature>
<feature type="transmembrane region" description="Helical" evidence="6">
    <location>
        <begin position="103"/>
        <end position="124"/>
    </location>
</feature>
<feature type="transmembrane region" description="Helical" evidence="6">
    <location>
        <begin position="80"/>
        <end position="97"/>
    </location>
</feature>
<keyword evidence="3 6" id="KW-0812">Transmembrane</keyword>
<feature type="transmembrane region" description="Helical" evidence="6">
    <location>
        <begin position="314"/>
        <end position="337"/>
    </location>
</feature>
<feature type="transmembrane region" description="Helical" evidence="6">
    <location>
        <begin position="176"/>
        <end position="194"/>
    </location>
</feature>
<feature type="transmembrane region" description="Helical" evidence="6">
    <location>
        <begin position="223"/>
        <end position="244"/>
    </location>
</feature>
<evidence type="ECO:0000256" key="1">
    <source>
        <dbReference type="ARBA" id="ARBA00004651"/>
    </source>
</evidence>
<proteinExistence type="predicted"/>
<evidence type="ECO:0000256" key="5">
    <source>
        <dbReference type="ARBA" id="ARBA00023136"/>
    </source>
</evidence>
<dbReference type="InterPro" id="IPR036259">
    <property type="entry name" value="MFS_trans_sf"/>
</dbReference>
<keyword evidence="2" id="KW-0813">Transport</keyword>
<dbReference type="PANTHER" id="PTHR23506">
    <property type="entry name" value="GH10249P"/>
    <property type="match status" value="1"/>
</dbReference>
<accession>A0A412KGS3</accession>
<comment type="caution">
    <text evidence="8">The sequence shown here is derived from an EMBL/GenBank/DDBJ whole genome shotgun (WGS) entry which is preliminary data.</text>
</comment>
<sequence>MIKFKSKTIEKWVMLFIVAFAGGIITKLPYLKDSYYNVLRATVGITNKQFGFLLTMYGIMNFIVYVPGGMLADRISPKKLIVISCFGTGLVGIWYSMLPSYSALLIIHTLFGITTVFTFWGSMVKITNNMGRYDEQGKLFGVLEGGRGGIGLIVALGSTAVFSYFTSEIAGMKGAIVFYSVMMFVAGILSIMFLQDPEIDKTNAMSVKATFSEYKTVLKIPRVWICGIAVACNYAAVILFGYITPYLTEVYGMSNSAVAIVGSLRSYGIMLIASLVAGICADKLKSVLRFWTYGYCGMSILSFGYLLIPGNRELLWIVVVNLALHGMFLYGVKALYFAPIDELMVPKKLAGTASGIISIIGYAPEMFMYTTAGSILDNNAGRAGFNIIFALCGILSVVGFVTVIILKQLNNKYKMTHSTCEAK</sequence>
<evidence type="ECO:0000313" key="8">
    <source>
        <dbReference type="EMBL" id="RGS67933.1"/>
    </source>
</evidence>
<dbReference type="CDD" id="cd06174">
    <property type="entry name" value="MFS"/>
    <property type="match status" value="1"/>
</dbReference>
<name>A0A412KGS3_9FIRM</name>
<evidence type="ECO:0000256" key="3">
    <source>
        <dbReference type="ARBA" id="ARBA00022692"/>
    </source>
</evidence>
<gene>
    <name evidence="8" type="ORF">DWX77_16435</name>
</gene>
<evidence type="ECO:0000256" key="6">
    <source>
        <dbReference type="SAM" id="Phobius"/>
    </source>
</evidence>
<feature type="transmembrane region" description="Helical" evidence="6">
    <location>
        <begin position="12"/>
        <end position="30"/>
    </location>
</feature>
<dbReference type="Pfam" id="PF07690">
    <property type="entry name" value="MFS_1"/>
    <property type="match status" value="1"/>
</dbReference>
<protein>
    <submittedName>
        <fullName evidence="8">MFS transporter</fullName>
    </submittedName>
</protein>
<organism evidence="8 9">
    <name type="scientific">Blautia obeum</name>
    <dbReference type="NCBI Taxonomy" id="40520"/>
    <lineage>
        <taxon>Bacteria</taxon>
        <taxon>Bacillati</taxon>
        <taxon>Bacillota</taxon>
        <taxon>Clostridia</taxon>
        <taxon>Lachnospirales</taxon>
        <taxon>Lachnospiraceae</taxon>
        <taxon>Blautia</taxon>
    </lineage>
</organism>
<dbReference type="SUPFAM" id="SSF103473">
    <property type="entry name" value="MFS general substrate transporter"/>
    <property type="match status" value="1"/>
</dbReference>
<feature type="domain" description="Major facilitator superfamily (MFS) profile" evidence="7">
    <location>
        <begin position="7"/>
        <end position="411"/>
    </location>
</feature>
<dbReference type="EMBL" id="QRVV01000126">
    <property type="protein sequence ID" value="RGS67933.1"/>
    <property type="molecule type" value="Genomic_DNA"/>
</dbReference>
<dbReference type="AlphaFoldDB" id="A0A412KGS3"/>
<evidence type="ECO:0000259" key="7">
    <source>
        <dbReference type="PROSITE" id="PS50850"/>
    </source>
</evidence>
<evidence type="ECO:0000256" key="4">
    <source>
        <dbReference type="ARBA" id="ARBA00022989"/>
    </source>
</evidence>
<feature type="transmembrane region" description="Helical" evidence="6">
    <location>
        <begin position="256"/>
        <end position="278"/>
    </location>
</feature>
<reference evidence="8 9" key="1">
    <citation type="submission" date="2018-08" db="EMBL/GenBank/DDBJ databases">
        <title>A genome reference for cultivated species of the human gut microbiota.</title>
        <authorList>
            <person name="Zou Y."/>
            <person name="Xue W."/>
            <person name="Luo G."/>
        </authorList>
    </citation>
    <scope>NUCLEOTIDE SEQUENCE [LARGE SCALE GENOMIC DNA]</scope>
    <source>
        <strain evidence="8 9">AF21-24</strain>
    </source>
</reference>
<dbReference type="GO" id="GO:0005886">
    <property type="term" value="C:plasma membrane"/>
    <property type="evidence" value="ECO:0007669"/>
    <property type="project" value="UniProtKB-SubCell"/>
</dbReference>
<dbReference type="PANTHER" id="PTHR23506:SF23">
    <property type="entry name" value="GH10249P"/>
    <property type="match status" value="1"/>
</dbReference>
<evidence type="ECO:0000313" key="9">
    <source>
        <dbReference type="Proteomes" id="UP000284242"/>
    </source>
</evidence>
<feature type="transmembrane region" description="Helical" evidence="6">
    <location>
        <begin position="50"/>
        <end position="68"/>
    </location>
</feature>